<protein>
    <recommendedName>
        <fullName evidence="1">HAT C-terminal dimerisation domain-containing protein</fullName>
    </recommendedName>
</protein>
<keyword evidence="3" id="KW-1185">Reference proteome</keyword>
<evidence type="ECO:0000259" key="1">
    <source>
        <dbReference type="Pfam" id="PF05699"/>
    </source>
</evidence>
<dbReference type="EMBL" id="OV170221">
    <property type="protein sequence ID" value="CAH0714412.1"/>
    <property type="molecule type" value="Genomic_DNA"/>
</dbReference>
<dbReference type="InterPro" id="IPR012337">
    <property type="entry name" value="RNaseH-like_sf"/>
</dbReference>
<feature type="non-terminal residue" evidence="2">
    <location>
        <position position="570"/>
    </location>
</feature>
<dbReference type="PANTHER" id="PTHR45913:SF21">
    <property type="entry name" value="DUF4371 DOMAIN-CONTAINING PROTEIN"/>
    <property type="match status" value="1"/>
</dbReference>
<name>A0A8J9U5X6_9NEOP</name>
<proteinExistence type="predicted"/>
<dbReference type="AlphaFoldDB" id="A0A8J9U5X6"/>
<organism evidence="2 3">
    <name type="scientific">Brenthis ino</name>
    <name type="common">lesser marbled fritillary</name>
    <dbReference type="NCBI Taxonomy" id="405034"/>
    <lineage>
        <taxon>Eukaryota</taxon>
        <taxon>Metazoa</taxon>
        <taxon>Ecdysozoa</taxon>
        <taxon>Arthropoda</taxon>
        <taxon>Hexapoda</taxon>
        <taxon>Insecta</taxon>
        <taxon>Pterygota</taxon>
        <taxon>Neoptera</taxon>
        <taxon>Endopterygota</taxon>
        <taxon>Lepidoptera</taxon>
        <taxon>Glossata</taxon>
        <taxon>Ditrysia</taxon>
        <taxon>Papilionoidea</taxon>
        <taxon>Nymphalidae</taxon>
        <taxon>Heliconiinae</taxon>
        <taxon>Argynnini</taxon>
        <taxon>Brenthis</taxon>
    </lineage>
</organism>
<feature type="domain" description="HAT C-terminal dimerisation" evidence="1">
    <location>
        <begin position="471"/>
        <end position="547"/>
    </location>
</feature>
<gene>
    <name evidence="2" type="ORF">BINO364_LOCUS1466</name>
</gene>
<reference evidence="2" key="1">
    <citation type="submission" date="2021-12" db="EMBL/GenBank/DDBJ databases">
        <authorList>
            <person name="Martin H S."/>
        </authorList>
    </citation>
    <scope>NUCLEOTIDE SEQUENCE</scope>
</reference>
<dbReference type="Pfam" id="PF05699">
    <property type="entry name" value="Dimer_Tnp_hAT"/>
    <property type="match status" value="1"/>
</dbReference>
<dbReference type="Proteomes" id="UP000838878">
    <property type="component" value="Chromosome 1"/>
</dbReference>
<sequence length="570" mass="65662">MRPSTNHLPKNSQLVVICVNLKLQVYGQGTHPSQIMSRSMTEQEKCGEASLRISWTLAKHMKPFTDADIVKECMLAAGNVLFENRKDVVETIRRIPLSASTNSRNTHVLAEENHCDVKRQLKNADYYALSIDESCDITDKAQLVIFVRYLDKLRDTFVEELLVILPLIGRTRGEDMINTVMDYFDKDDLDLKKLLSVTTDGAPAMVGAKKGLVHLLRTNAKCNENLISYHCIIHQTVLCCKLNPNFESIMQEVIKIINFLRAKSSLKHRELKIFLDEVDAQYDDLLLHNNVRWLSKGCVLQRFFAILEDLKTFLFNSDQILTNAYLTFLNDKENLASIAFLSDIFKHINDLNVKLQGKGKLVWELLTKVKSFSRKLDLFNNDLDNERLHFPNLKKIIRSDNEIDVGQYKTFIKDLKSEFKNRFVDFKKIENVVEILSNIYSLHPDGEWSNEAKNVFGSNKATLQMEIIDFQENTVLKSHKNTAVSCEDFWVKFVCGNRYSELKKIALKLLTLFGSTYTCEAAFSKMNFIKNKFRGRLTEEHLQDLMRIACTNFSPNFGQIVQGKKCHFSH</sequence>
<dbReference type="InterPro" id="IPR008906">
    <property type="entry name" value="HATC_C_dom"/>
</dbReference>
<evidence type="ECO:0000313" key="2">
    <source>
        <dbReference type="EMBL" id="CAH0714412.1"/>
    </source>
</evidence>
<dbReference type="PANTHER" id="PTHR45913">
    <property type="entry name" value="EPM2A-INTERACTING PROTEIN 1"/>
    <property type="match status" value="1"/>
</dbReference>
<accession>A0A8J9U5X6</accession>
<dbReference type="GO" id="GO:0046983">
    <property type="term" value="F:protein dimerization activity"/>
    <property type="evidence" value="ECO:0007669"/>
    <property type="project" value="InterPro"/>
</dbReference>
<dbReference type="OrthoDB" id="6611647at2759"/>
<evidence type="ECO:0000313" key="3">
    <source>
        <dbReference type="Proteomes" id="UP000838878"/>
    </source>
</evidence>
<dbReference type="SUPFAM" id="SSF53098">
    <property type="entry name" value="Ribonuclease H-like"/>
    <property type="match status" value="1"/>
</dbReference>